<dbReference type="Proteomes" id="UP001308005">
    <property type="component" value="Unassembled WGS sequence"/>
</dbReference>
<organism evidence="1 2">
    <name type="scientific">Candidatus Thiothrix phosphatis</name>
    <dbReference type="NCBI Taxonomy" id="3112415"/>
    <lineage>
        <taxon>Bacteria</taxon>
        <taxon>Pseudomonadati</taxon>
        <taxon>Pseudomonadota</taxon>
        <taxon>Gammaproteobacteria</taxon>
        <taxon>Thiotrichales</taxon>
        <taxon>Thiotrichaceae</taxon>
        <taxon>Thiothrix</taxon>
    </lineage>
</organism>
<evidence type="ECO:0000313" key="2">
    <source>
        <dbReference type="Proteomes" id="UP001308005"/>
    </source>
</evidence>
<name>A0ABU6CUN7_9GAMM</name>
<proteinExistence type="predicted"/>
<protein>
    <submittedName>
        <fullName evidence="1">Uncharacterized protein</fullName>
    </submittedName>
</protein>
<dbReference type="EMBL" id="JAYMYJ010000018">
    <property type="protein sequence ID" value="MEB4589788.1"/>
    <property type="molecule type" value="Genomic_DNA"/>
</dbReference>
<dbReference type="RefSeq" id="WP_324692988.1">
    <property type="nucleotide sequence ID" value="NZ_JAYMYJ010000018.1"/>
</dbReference>
<reference evidence="2" key="1">
    <citation type="submission" date="2023-07" db="EMBL/GenBank/DDBJ databases">
        <title>The carbon used by Thiothrix.</title>
        <authorList>
            <person name="Chen L."/>
        </authorList>
    </citation>
    <scope>NUCLEOTIDE SEQUENCE [LARGE SCALE GENOMIC DNA]</scope>
</reference>
<gene>
    <name evidence="1" type="ORF">VSS37_02230</name>
</gene>
<keyword evidence="2" id="KW-1185">Reference proteome</keyword>
<comment type="caution">
    <text evidence="1">The sequence shown here is derived from an EMBL/GenBank/DDBJ whole genome shotgun (WGS) entry which is preliminary data.</text>
</comment>
<sequence>MKDLIHIYNAAITIFSQTQDIEKSCNDAIFIYKKIKNDKELSRESTNHPCRELSVAIQNLLEKENYFTGTYSELLSSLNINGKIEFLKSPRGLSALLKKNKKALNVYDEIIIDQSKNRTKRGCIVTRAFKVSFCPSVG</sequence>
<evidence type="ECO:0000313" key="1">
    <source>
        <dbReference type="EMBL" id="MEB4589788.1"/>
    </source>
</evidence>
<accession>A0ABU6CUN7</accession>